<dbReference type="EMBL" id="VYUY01000007">
    <property type="protein sequence ID" value="KAA9134419.1"/>
    <property type="molecule type" value="Genomic_DNA"/>
</dbReference>
<keyword evidence="2" id="KW-0503">Monooxygenase</keyword>
<proteinExistence type="predicted"/>
<dbReference type="Pfam" id="PF03992">
    <property type="entry name" value="ABM"/>
    <property type="match status" value="1"/>
</dbReference>
<evidence type="ECO:0000313" key="3">
    <source>
        <dbReference type="Proteomes" id="UP000326838"/>
    </source>
</evidence>
<dbReference type="SUPFAM" id="SSF54909">
    <property type="entry name" value="Dimeric alpha+beta barrel"/>
    <property type="match status" value="1"/>
</dbReference>
<dbReference type="Gene3D" id="3.30.70.100">
    <property type="match status" value="1"/>
</dbReference>
<organism evidence="2 3">
    <name type="scientific">Microbacterium caowuchunii</name>
    <dbReference type="NCBI Taxonomy" id="2614638"/>
    <lineage>
        <taxon>Bacteria</taxon>
        <taxon>Bacillati</taxon>
        <taxon>Actinomycetota</taxon>
        <taxon>Actinomycetes</taxon>
        <taxon>Micrococcales</taxon>
        <taxon>Microbacteriaceae</taxon>
        <taxon>Microbacterium</taxon>
    </lineage>
</organism>
<evidence type="ECO:0000259" key="1">
    <source>
        <dbReference type="PROSITE" id="PS51725"/>
    </source>
</evidence>
<dbReference type="PANTHER" id="PTHR33336:SF15">
    <property type="entry name" value="ABM DOMAIN-CONTAINING PROTEIN"/>
    <property type="match status" value="1"/>
</dbReference>
<dbReference type="PROSITE" id="PS51725">
    <property type="entry name" value="ABM"/>
    <property type="match status" value="1"/>
</dbReference>
<reference evidence="3" key="1">
    <citation type="submission" date="2019-09" db="EMBL/GenBank/DDBJ databases">
        <title>Mumia zhuanghuii sp. nov. isolated from the intestinal contents of plateau pika (Ochotona curzoniae) in the Qinghai-Tibet plateau of China.</title>
        <authorList>
            <person name="Tian Z."/>
        </authorList>
    </citation>
    <scope>NUCLEOTIDE SEQUENCE [LARGE SCALE GENOMIC DNA]</scope>
    <source>
        <strain evidence="3">L-033</strain>
    </source>
</reference>
<gene>
    <name evidence="2" type="ORF">F6B40_06525</name>
</gene>
<dbReference type="GO" id="GO:0004497">
    <property type="term" value="F:monooxygenase activity"/>
    <property type="evidence" value="ECO:0007669"/>
    <property type="project" value="UniProtKB-KW"/>
</dbReference>
<comment type="caution">
    <text evidence="2">The sequence shown here is derived from an EMBL/GenBank/DDBJ whole genome shotgun (WGS) entry which is preliminary data.</text>
</comment>
<accession>A0A5N0TM36</accession>
<dbReference type="InterPro" id="IPR007138">
    <property type="entry name" value="ABM_dom"/>
</dbReference>
<dbReference type="AlphaFoldDB" id="A0A5N0TM36"/>
<dbReference type="RefSeq" id="WP_150892720.1">
    <property type="nucleotide sequence ID" value="NZ_VYUY01000007.1"/>
</dbReference>
<evidence type="ECO:0000313" key="2">
    <source>
        <dbReference type="EMBL" id="KAA9134419.1"/>
    </source>
</evidence>
<protein>
    <submittedName>
        <fullName evidence="2">Antibiotic biosynthesis monooxygenase</fullName>
    </submittedName>
</protein>
<dbReference type="InterPro" id="IPR011008">
    <property type="entry name" value="Dimeric_a/b-barrel"/>
</dbReference>
<dbReference type="InterPro" id="IPR050744">
    <property type="entry name" value="AI-2_Isomerase_LsrG"/>
</dbReference>
<feature type="domain" description="ABM" evidence="1">
    <location>
        <begin position="3"/>
        <end position="93"/>
    </location>
</feature>
<dbReference type="Proteomes" id="UP000326838">
    <property type="component" value="Unassembled WGS sequence"/>
</dbReference>
<dbReference type="PANTHER" id="PTHR33336">
    <property type="entry name" value="QUINOL MONOOXYGENASE YGIN-RELATED"/>
    <property type="match status" value="1"/>
</dbReference>
<keyword evidence="2" id="KW-0560">Oxidoreductase</keyword>
<name>A0A5N0TM36_9MICO</name>
<sequence>MAYICNAIWTVKDGQADLVREALVHLAHASRAEPGNLVYQPYQDPTEPNVFRIFEVYADEDAFAAHKQTEHFRVWALGQAIPAVETKEKTVYADLEG</sequence>
<keyword evidence="3" id="KW-1185">Reference proteome</keyword>